<name>A0ABR3MFR5_9TELE</name>
<feature type="compositionally biased region" description="Basic residues" evidence="1">
    <location>
        <begin position="49"/>
        <end position="61"/>
    </location>
</feature>
<evidence type="ECO:0000256" key="1">
    <source>
        <dbReference type="SAM" id="MobiDB-lite"/>
    </source>
</evidence>
<sequence>MRGASLMSAGRSGGMSYPRARAGLMEAGDSDICFQGWPREGPSDSSRFMKNHKFSTRQLRRSQKERDGTGREGERSQCESNMTVDSDSWGTSTSVCSQSRDPLTQRVYVSGRLGVQ</sequence>
<feature type="compositionally biased region" description="Polar residues" evidence="1">
    <location>
        <begin position="78"/>
        <end position="102"/>
    </location>
</feature>
<dbReference type="EMBL" id="JAYMGO010000014">
    <property type="protein sequence ID" value="KAL1262533.1"/>
    <property type="molecule type" value="Genomic_DNA"/>
</dbReference>
<gene>
    <name evidence="2" type="ORF">QQF64_007798</name>
</gene>
<proteinExistence type="predicted"/>
<feature type="region of interest" description="Disordered" evidence="1">
    <location>
        <begin position="37"/>
        <end position="102"/>
    </location>
</feature>
<protein>
    <submittedName>
        <fullName evidence="2">Uncharacterized protein</fullName>
    </submittedName>
</protein>
<evidence type="ECO:0000313" key="3">
    <source>
        <dbReference type="Proteomes" id="UP001558613"/>
    </source>
</evidence>
<accession>A0ABR3MFR5</accession>
<organism evidence="2 3">
    <name type="scientific">Cirrhinus molitorella</name>
    <name type="common">mud carp</name>
    <dbReference type="NCBI Taxonomy" id="172907"/>
    <lineage>
        <taxon>Eukaryota</taxon>
        <taxon>Metazoa</taxon>
        <taxon>Chordata</taxon>
        <taxon>Craniata</taxon>
        <taxon>Vertebrata</taxon>
        <taxon>Euteleostomi</taxon>
        <taxon>Actinopterygii</taxon>
        <taxon>Neopterygii</taxon>
        <taxon>Teleostei</taxon>
        <taxon>Ostariophysi</taxon>
        <taxon>Cypriniformes</taxon>
        <taxon>Cyprinidae</taxon>
        <taxon>Labeoninae</taxon>
        <taxon>Labeonini</taxon>
        <taxon>Cirrhinus</taxon>
    </lineage>
</organism>
<feature type="compositionally biased region" description="Basic and acidic residues" evidence="1">
    <location>
        <begin position="62"/>
        <end position="77"/>
    </location>
</feature>
<evidence type="ECO:0000313" key="2">
    <source>
        <dbReference type="EMBL" id="KAL1262533.1"/>
    </source>
</evidence>
<comment type="caution">
    <text evidence="2">The sequence shown here is derived from an EMBL/GenBank/DDBJ whole genome shotgun (WGS) entry which is preliminary data.</text>
</comment>
<reference evidence="2 3" key="1">
    <citation type="submission" date="2023-09" db="EMBL/GenBank/DDBJ databases">
        <authorList>
            <person name="Wang M."/>
        </authorList>
    </citation>
    <scope>NUCLEOTIDE SEQUENCE [LARGE SCALE GENOMIC DNA]</scope>
    <source>
        <strain evidence="2">GT-2023</strain>
        <tissue evidence="2">Liver</tissue>
    </source>
</reference>
<dbReference type="Proteomes" id="UP001558613">
    <property type="component" value="Unassembled WGS sequence"/>
</dbReference>
<keyword evidence="3" id="KW-1185">Reference proteome</keyword>